<dbReference type="AlphaFoldDB" id="A0A081MYK4"/>
<dbReference type="Pfam" id="PF23907">
    <property type="entry name" value="DUF7249"/>
    <property type="match status" value="1"/>
</dbReference>
<dbReference type="InterPro" id="IPR055673">
    <property type="entry name" value="DUF7249"/>
</dbReference>
<dbReference type="RefSeq" id="WP_034880189.1">
    <property type="nucleotide sequence ID" value="NZ_JOKG01000010.1"/>
</dbReference>
<comment type="caution">
    <text evidence="1">The sequence shown here is derived from an EMBL/GenBank/DDBJ whole genome shotgun (WGS) entry which is preliminary data.</text>
</comment>
<organism evidence="1 2">
    <name type="scientific">Endozoicomonas montiporae</name>
    <dbReference type="NCBI Taxonomy" id="1027273"/>
    <lineage>
        <taxon>Bacteria</taxon>
        <taxon>Pseudomonadati</taxon>
        <taxon>Pseudomonadota</taxon>
        <taxon>Gammaproteobacteria</taxon>
        <taxon>Oceanospirillales</taxon>
        <taxon>Endozoicomonadaceae</taxon>
        <taxon>Endozoicomonas</taxon>
    </lineage>
</organism>
<evidence type="ECO:0000313" key="2">
    <source>
        <dbReference type="Proteomes" id="UP000028006"/>
    </source>
</evidence>
<proteinExistence type="predicted"/>
<dbReference type="Proteomes" id="UP000028006">
    <property type="component" value="Unassembled WGS sequence"/>
</dbReference>
<gene>
    <name evidence="1" type="ORF">GZ77_26375</name>
</gene>
<reference evidence="1 2" key="1">
    <citation type="submission" date="2014-06" db="EMBL/GenBank/DDBJ databases">
        <title>Whole Genome Sequences of Three Symbiotic Endozoicomonas Bacteria.</title>
        <authorList>
            <person name="Neave M.J."/>
            <person name="Apprill A."/>
            <person name="Voolstra C.R."/>
        </authorList>
    </citation>
    <scope>NUCLEOTIDE SEQUENCE [LARGE SCALE GENOMIC DNA]</scope>
    <source>
        <strain evidence="1 2">LMG 24815</strain>
    </source>
</reference>
<accession>A0A081MYK4</accession>
<sequence length="82" mass="9674">MSEGYNGYSNYQTWNVVLWIFNEESLYRYWMERKIYGNLPDELQLWAEENTPVVTGLYADLLGYALGMVDWHEVATAIREAD</sequence>
<dbReference type="EMBL" id="JOKG01000010">
    <property type="protein sequence ID" value="KEQ11277.1"/>
    <property type="molecule type" value="Genomic_DNA"/>
</dbReference>
<protein>
    <submittedName>
        <fullName evidence="1">Uncharacterized protein</fullName>
    </submittedName>
</protein>
<keyword evidence="2" id="KW-1185">Reference proteome</keyword>
<name>A0A081MYK4_9GAMM</name>
<evidence type="ECO:0000313" key="1">
    <source>
        <dbReference type="EMBL" id="KEQ11277.1"/>
    </source>
</evidence>